<sequence>MEIKVDLLNLDNAKSALSQLKSEMDTNFPDKLIHISVGQACDQVNNMYNSLNKTELALLKLIETTQTCVNNGRIVVTRTDTELGNIYEKTYSGYISSGMPSIK</sequence>
<dbReference type="PATRIC" id="fig|931276.5.peg.221"/>
<dbReference type="STRING" id="36745.CLSAP_02430"/>
<dbReference type="AlphaFoldDB" id="M1M7X9"/>
<gene>
    <name evidence="1" type="ORF">Cspa_c02460</name>
</gene>
<proteinExistence type="predicted"/>
<name>M1M7X9_9CLOT</name>
<dbReference type="RefSeq" id="WP_015390390.1">
    <property type="nucleotide sequence ID" value="NC_020291.1"/>
</dbReference>
<dbReference type="Proteomes" id="UP000011728">
    <property type="component" value="Chromosome"/>
</dbReference>
<reference evidence="1 2" key="1">
    <citation type="submission" date="2013-02" db="EMBL/GenBank/DDBJ databases">
        <title>Genome sequence of Clostridium saccharoperbutylacetonicum N1-4(HMT).</title>
        <authorList>
            <person name="Poehlein A."/>
            <person name="Daniel R."/>
        </authorList>
    </citation>
    <scope>NUCLEOTIDE SEQUENCE [LARGE SCALE GENOMIC DNA]</scope>
    <source>
        <strain evidence="2">N1-4(HMT)</strain>
    </source>
</reference>
<organism evidence="1 2">
    <name type="scientific">Clostridium saccharoperbutylacetonicum N1-4(HMT)</name>
    <dbReference type="NCBI Taxonomy" id="931276"/>
    <lineage>
        <taxon>Bacteria</taxon>
        <taxon>Bacillati</taxon>
        <taxon>Bacillota</taxon>
        <taxon>Clostridia</taxon>
        <taxon>Eubacteriales</taxon>
        <taxon>Clostridiaceae</taxon>
        <taxon>Clostridium</taxon>
    </lineage>
</organism>
<accession>M1M7X9</accession>
<dbReference type="HOGENOM" id="CLU_2258877_0_0_9"/>
<evidence type="ECO:0000313" key="1">
    <source>
        <dbReference type="EMBL" id="AGF54064.1"/>
    </source>
</evidence>
<dbReference type="EMBL" id="CP004121">
    <property type="protein sequence ID" value="AGF54064.1"/>
    <property type="molecule type" value="Genomic_DNA"/>
</dbReference>
<evidence type="ECO:0000313" key="2">
    <source>
        <dbReference type="Proteomes" id="UP000011728"/>
    </source>
</evidence>
<keyword evidence="2" id="KW-1185">Reference proteome</keyword>
<dbReference type="KEGG" id="csr:Cspa_c02460"/>
<protein>
    <submittedName>
        <fullName evidence="1">Uncharacterized protein</fullName>
    </submittedName>
</protein>